<feature type="signal peptide" evidence="8">
    <location>
        <begin position="1"/>
        <end position="28"/>
    </location>
</feature>
<dbReference type="RefSeq" id="WP_273544755.1">
    <property type="nucleotide sequence ID" value="NZ_JAGIOP010000002.1"/>
</dbReference>
<dbReference type="Gene3D" id="3.30.2030.20">
    <property type="match status" value="1"/>
</dbReference>
<evidence type="ECO:0000313" key="10">
    <source>
        <dbReference type="Proteomes" id="UP000694460"/>
    </source>
</evidence>
<evidence type="ECO:0000256" key="5">
    <source>
        <dbReference type="ARBA" id="ARBA00023139"/>
    </source>
</evidence>
<keyword evidence="10" id="KW-1185">Reference proteome</keyword>
<comment type="caution">
    <text evidence="9">The sequence shown here is derived from an EMBL/GenBank/DDBJ whole genome shotgun (WGS) entry which is preliminary data.</text>
</comment>
<protein>
    <recommendedName>
        <fullName evidence="11">Lipoprotein LppV</fullName>
    </recommendedName>
</protein>
<proteinExistence type="predicted"/>
<evidence type="ECO:0008006" key="11">
    <source>
        <dbReference type="Google" id="ProtNLM"/>
    </source>
</evidence>
<gene>
    <name evidence="9" type="ORF">JOF57_005439</name>
</gene>
<feature type="chain" id="PRO_5046425444" description="Lipoprotein LppV" evidence="8">
    <location>
        <begin position="29"/>
        <end position="204"/>
    </location>
</feature>
<comment type="subcellular location">
    <subcellularLocation>
        <location evidence="1">Cell membrane</location>
        <topology evidence="1">Lipid-anchor</topology>
    </subcellularLocation>
</comment>
<evidence type="ECO:0000256" key="1">
    <source>
        <dbReference type="ARBA" id="ARBA00004193"/>
    </source>
</evidence>
<keyword evidence="6" id="KW-0449">Lipoprotein</keyword>
<name>A0ABS5A198_9MYCO</name>
<reference evidence="9 10" key="1">
    <citation type="submission" date="2021-03" db="EMBL/GenBank/DDBJ databases">
        <title>Sequencing the genomes of 1000 actinobacteria strains.</title>
        <authorList>
            <person name="Klenk H.-P."/>
        </authorList>
    </citation>
    <scope>NUCLEOTIDE SEQUENCE [LARGE SCALE GENOMIC DNA]</scope>
    <source>
        <strain evidence="9 10">DSM 46713</strain>
    </source>
</reference>
<evidence type="ECO:0000256" key="8">
    <source>
        <dbReference type="SAM" id="SignalP"/>
    </source>
</evidence>
<keyword evidence="3 8" id="KW-0732">Signal</keyword>
<dbReference type="InterPro" id="IPR032018">
    <property type="entry name" value="LppA/LppB/LprP"/>
</dbReference>
<dbReference type="Pfam" id="PF16708">
    <property type="entry name" value="LppA"/>
    <property type="match status" value="1"/>
</dbReference>
<evidence type="ECO:0000256" key="6">
    <source>
        <dbReference type="ARBA" id="ARBA00023288"/>
    </source>
</evidence>
<organism evidence="9 10">
    <name type="scientific">Mycolicibacterium lutetiense</name>
    <dbReference type="NCBI Taxonomy" id="1641992"/>
    <lineage>
        <taxon>Bacteria</taxon>
        <taxon>Bacillati</taxon>
        <taxon>Actinomycetota</taxon>
        <taxon>Actinomycetes</taxon>
        <taxon>Mycobacteriales</taxon>
        <taxon>Mycobacteriaceae</taxon>
        <taxon>Mycolicibacterium</taxon>
    </lineage>
</organism>
<keyword evidence="5" id="KW-0564">Palmitate</keyword>
<sequence>MTIFGSVRVKCAAAVAAVLLTVCGCAGGSDGQPDSPILNEDVPVADIADLPDIEQTRAQMLTLIERVRSEVTRLVPSSEPWNWVFEESRSGCTQQKTGHKGVSLHFAKLHSGISFTDAEWDLVLPAVQGVAAAAGLTEVTTMANSTSNHDVRITSDDGRTLVFGSAEASLITADIACRRSATATSVPAGTTPPDTGMTGSTGQP</sequence>
<keyword evidence="4" id="KW-0472">Membrane</keyword>
<evidence type="ECO:0000313" key="9">
    <source>
        <dbReference type="EMBL" id="MBP2455526.1"/>
    </source>
</evidence>
<evidence type="ECO:0000256" key="4">
    <source>
        <dbReference type="ARBA" id="ARBA00023136"/>
    </source>
</evidence>
<dbReference type="EMBL" id="JAGIOP010000002">
    <property type="protein sequence ID" value="MBP2455526.1"/>
    <property type="molecule type" value="Genomic_DNA"/>
</dbReference>
<evidence type="ECO:0000256" key="3">
    <source>
        <dbReference type="ARBA" id="ARBA00022729"/>
    </source>
</evidence>
<accession>A0ABS5A198</accession>
<keyword evidence="2" id="KW-1003">Cell membrane</keyword>
<evidence type="ECO:0000256" key="7">
    <source>
        <dbReference type="SAM" id="MobiDB-lite"/>
    </source>
</evidence>
<feature type="region of interest" description="Disordered" evidence="7">
    <location>
        <begin position="181"/>
        <end position="204"/>
    </location>
</feature>
<evidence type="ECO:0000256" key="2">
    <source>
        <dbReference type="ARBA" id="ARBA00022475"/>
    </source>
</evidence>
<dbReference type="Proteomes" id="UP000694460">
    <property type="component" value="Unassembled WGS sequence"/>
</dbReference>